<evidence type="ECO:0000256" key="7">
    <source>
        <dbReference type="ARBA" id="ARBA00023114"/>
    </source>
</evidence>
<feature type="chain" id="PRO_5047150618" evidence="11">
    <location>
        <begin position="22"/>
        <end position="511"/>
    </location>
</feature>
<dbReference type="RefSeq" id="WP_168036956.1">
    <property type="nucleotide sequence ID" value="NZ_JAATJH010000002.1"/>
</dbReference>
<evidence type="ECO:0000256" key="11">
    <source>
        <dbReference type="SAM" id="SignalP"/>
    </source>
</evidence>
<dbReference type="InterPro" id="IPR006665">
    <property type="entry name" value="OmpA-like"/>
</dbReference>
<dbReference type="SUPFAM" id="SSF103088">
    <property type="entry name" value="OmpA-like"/>
    <property type="match status" value="1"/>
</dbReference>
<dbReference type="Gene3D" id="4.10.1080.10">
    <property type="entry name" value="TSP type-3 repeat"/>
    <property type="match status" value="1"/>
</dbReference>
<comment type="caution">
    <text evidence="13">The sequence shown here is derived from an EMBL/GenBank/DDBJ whole genome shotgun (WGS) entry which is preliminary data.</text>
</comment>
<evidence type="ECO:0000256" key="9">
    <source>
        <dbReference type="ARBA" id="ARBA00023237"/>
    </source>
</evidence>
<dbReference type="PRINTS" id="PR01021">
    <property type="entry name" value="OMPADOMAIN"/>
</dbReference>
<keyword evidence="3" id="KW-1134">Transmembrane beta strand</keyword>
<keyword evidence="8 10" id="KW-0472">Membrane</keyword>
<dbReference type="InterPro" id="IPR027385">
    <property type="entry name" value="Beta-barrel_OMP"/>
</dbReference>
<dbReference type="InterPro" id="IPR028974">
    <property type="entry name" value="TSP_type-3_rpt"/>
</dbReference>
<evidence type="ECO:0000256" key="4">
    <source>
        <dbReference type="ARBA" id="ARBA00022692"/>
    </source>
</evidence>
<dbReference type="EMBL" id="JAATJH010000002">
    <property type="protein sequence ID" value="NJC26200.1"/>
    <property type="molecule type" value="Genomic_DNA"/>
</dbReference>
<evidence type="ECO:0000256" key="2">
    <source>
        <dbReference type="ARBA" id="ARBA00022448"/>
    </source>
</evidence>
<dbReference type="InterPro" id="IPR011250">
    <property type="entry name" value="OMP/PagP_B-barrel"/>
</dbReference>
<keyword evidence="9" id="KW-0998">Cell outer membrane</keyword>
<name>A0ABX0XAD4_9BACT</name>
<reference evidence="13 14" key="1">
    <citation type="submission" date="2020-03" db="EMBL/GenBank/DDBJ databases">
        <title>Genomic Encyclopedia of Type Strains, Phase IV (KMG-IV): sequencing the most valuable type-strain genomes for metagenomic binning, comparative biology and taxonomic classification.</title>
        <authorList>
            <person name="Goeker M."/>
        </authorList>
    </citation>
    <scope>NUCLEOTIDE SEQUENCE [LARGE SCALE GENOMIC DNA]</scope>
    <source>
        <strain evidence="13 14">DSM 105096</strain>
    </source>
</reference>
<dbReference type="Pfam" id="PF13505">
    <property type="entry name" value="OMP_b-brl"/>
    <property type="match status" value="1"/>
</dbReference>
<evidence type="ECO:0000313" key="14">
    <source>
        <dbReference type="Proteomes" id="UP000770785"/>
    </source>
</evidence>
<protein>
    <submittedName>
        <fullName evidence="13">Outer membrane protein OmpA-like peptidoglycan-associated protein/opacity protein-like surface antigen</fullName>
    </submittedName>
</protein>
<dbReference type="Pfam" id="PF00691">
    <property type="entry name" value="OmpA"/>
    <property type="match status" value="1"/>
</dbReference>
<evidence type="ECO:0000256" key="10">
    <source>
        <dbReference type="PROSITE-ProRule" id="PRU00473"/>
    </source>
</evidence>
<dbReference type="InterPro" id="IPR006664">
    <property type="entry name" value="OMP_bac"/>
</dbReference>
<keyword evidence="2" id="KW-0813">Transport</keyword>
<sequence length="511" mass="55225">MKLLPIIGFAALLPLSFSLQAQGTPVPATDDSAMEATDMTIEDLADEAMMNGKKTGSMFEFGVRPTYTFLAGDVDETGSFGVGIHARKALDHIFSVRLDALYAATSGDNETGALGNRRFENRWASGTVFAVASLNNLKYEGGIRKTNFYIMAGAGANTFKTAFLADGQVNFDEDNALESERNGKIERETGGHFAGGAGVALRVSPRFNVGLEYQALVPLGKRADQLDGYAIGEYRDILNAVSLNLNVNIGNSATQMEPRYWENPFNGVKRDIMDLDGKVSAATNDADGDGVVDAIDQEANTPMGASVDTKGRVLDSDGDGVADYKDLEPFFPPREGEVVDANGVVTDRIDKPITEDRIQSMIDASIARMQATNGPSTTTVETNAGQMYLPIIYFPLNQSTVKYADYGTLSSVARVLQGNPGMRIVVRGYTDKVGTPEVNQRLSYRRAESVVNHLVNQHNIDRSRLVLQFRGENDPLVPVNQTVVNRRVEFLTATGENEDAAPAGTTGGRGY</sequence>
<dbReference type="CDD" id="cd07185">
    <property type="entry name" value="OmpA_C-like"/>
    <property type="match status" value="1"/>
</dbReference>
<evidence type="ECO:0000256" key="6">
    <source>
        <dbReference type="ARBA" id="ARBA00023065"/>
    </source>
</evidence>
<keyword evidence="4" id="KW-0812">Transmembrane</keyword>
<proteinExistence type="predicted"/>
<dbReference type="InterPro" id="IPR050330">
    <property type="entry name" value="Bact_OuterMem_StrucFunc"/>
</dbReference>
<evidence type="ECO:0000256" key="3">
    <source>
        <dbReference type="ARBA" id="ARBA00022452"/>
    </source>
</evidence>
<evidence type="ECO:0000256" key="1">
    <source>
        <dbReference type="ARBA" id="ARBA00004571"/>
    </source>
</evidence>
<organism evidence="13 14">
    <name type="scientific">Neolewinella antarctica</name>
    <dbReference type="NCBI Taxonomy" id="442734"/>
    <lineage>
        <taxon>Bacteria</taxon>
        <taxon>Pseudomonadati</taxon>
        <taxon>Bacteroidota</taxon>
        <taxon>Saprospiria</taxon>
        <taxon>Saprospirales</taxon>
        <taxon>Lewinellaceae</taxon>
        <taxon>Neolewinella</taxon>
    </lineage>
</organism>
<dbReference type="Proteomes" id="UP000770785">
    <property type="component" value="Unassembled WGS sequence"/>
</dbReference>
<dbReference type="SUPFAM" id="SSF56925">
    <property type="entry name" value="OMPA-like"/>
    <property type="match status" value="1"/>
</dbReference>
<keyword evidence="14" id="KW-1185">Reference proteome</keyword>
<dbReference type="SUPFAM" id="SSF103647">
    <property type="entry name" value="TSP type-3 repeat"/>
    <property type="match status" value="1"/>
</dbReference>
<feature type="domain" description="OmpA-like" evidence="12">
    <location>
        <begin position="381"/>
        <end position="496"/>
    </location>
</feature>
<evidence type="ECO:0000259" key="12">
    <source>
        <dbReference type="PROSITE" id="PS51123"/>
    </source>
</evidence>
<dbReference type="InterPro" id="IPR036737">
    <property type="entry name" value="OmpA-like_sf"/>
</dbReference>
<feature type="signal peptide" evidence="11">
    <location>
        <begin position="1"/>
        <end position="21"/>
    </location>
</feature>
<dbReference type="PROSITE" id="PS51123">
    <property type="entry name" value="OMPA_2"/>
    <property type="match status" value="1"/>
</dbReference>
<evidence type="ECO:0000313" key="13">
    <source>
        <dbReference type="EMBL" id="NJC26200.1"/>
    </source>
</evidence>
<accession>A0ABX0XAD4</accession>
<keyword evidence="7" id="KW-0626">Porin</keyword>
<comment type="subcellular location">
    <subcellularLocation>
        <location evidence="1">Cell outer membrane</location>
        <topology evidence="1">Multi-pass membrane protein</topology>
    </subcellularLocation>
</comment>
<dbReference type="PANTHER" id="PTHR30329">
    <property type="entry name" value="STATOR ELEMENT OF FLAGELLAR MOTOR COMPLEX"/>
    <property type="match status" value="1"/>
</dbReference>
<evidence type="ECO:0000256" key="8">
    <source>
        <dbReference type="ARBA" id="ARBA00023136"/>
    </source>
</evidence>
<keyword evidence="6" id="KW-0406">Ion transport</keyword>
<gene>
    <name evidence="13" type="ORF">GGR27_001699</name>
</gene>
<evidence type="ECO:0000256" key="5">
    <source>
        <dbReference type="ARBA" id="ARBA00022729"/>
    </source>
</evidence>
<dbReference type="PANTHER" id="PTHR30329:SF21">
    <property type="entry name" value="LIPOPROTEIN YIAD-RELATED"/>
    <property type="match status" value="1"/>
</dbReference>
<keyword evidence="5 11" id="KW-0732">Signal</keyword>
<dbReference type="Gene3D" id="3.30.1330.60">
    <property type="entry name" value="OmpA-like domain"/>
    <property type="match status" value="1"/>
</dbReference>